<keyword evidence="16" id="KW-0472">Membrane</keyword>
<comment type="subunit">
    <text evidence="20">Homodimer. Homodimerizes after import into the mitochondrion.</text>
</comment>
<evidence type="ECO:0000256" key="20">
    <source>
        <dbReference type="ARBA" id="ARBA00046812"/>
    </source>
</evidence>
<dbReference type="CDD" id="cd01161">
    <property type="entry name" value="VLCAD"/>
    <property type="match status" value="1"/>
</dbReference>
<dbReference type="RefSeq" id="XP_066933046.1">
    <property type="nucleotide sequence ID" value="XM_067076945.1"/>
</dbReference>
<evidence type="ECO:0000256" key="2">
    <source>
        <dbReference type="ARBA" id="ARBA00004637"/>
    </source>
</evidence>
<dbReference type="AlphaFoldDB" id="A0A7M5WRH7"/>
<dbReference type="InterPro" id="IPR036250">
    <property type="entry name" value="AcylCo_DH-like_C"/>
</dbReference>
<dbReference type="RefSeq" id="XP_066933047.1">
    <property type="nucleotide sequence ID" value="XM_067076946.1"/>
</dbReference>
<evidence type="ECO:0000256" key="23">
    <source>
        <dbReference type="ARBA" id="ARBA00048086"/>
    </source>
</evidence>
<evidence type="ECO:0000256" key="1">
    <source>
        <dbReference type="ARBA" id="ARBA00001974"/>
    </source>
</evidence>
<dbReference type="InterPro" id="IPR046373">
    <property type="entry name" value="Acyl-CoA_Oxase/DH_mid-dom_sf"/>
</dbReference>
<evidence type="ECO:0000259" key="31">
    <source>
        <dbReference type="Pfam" id="PF02771"/>
    </source>
</evidence>
<keyword evidence="7" id="KW-0999">Mitochondrion inner membrane</keyword>
<evidence type="ECO:0000256" key="15">
    <source>
        <dbReference type="ARBA" id="ARBA00023128"/>
    </source>
</evidence>
<comment type="similarity">
    <text evidence="4 28">Belongs to the acyl-CoA dehydrogenase family.</text>
</comment>
<feature type="domain" description="ACAD9/ACADV-like C-terminal" evidence="32">
    <location>
        <begin position="499"/>
        <end position="617"/>
    </location>
</feature>
<keyword evidence="9 28" id="KW-0274">FAD</keyword>
<keyword evidence="12" id="KW-0007">Acetylation</keyword>
<evidence type="ECO:0000256" key="7">
    <source>
        <dbReference type="ARBA" id="ARBA00022792"/>
    </source>
</evidence>
<dbReference type="Pfam" id="PF00441">
    <property type="entry name" value="Acyl-CoA_dh_1"/>
    <property type="match status" value="1"/>
</dbReference>
<evidence type="ECO:0000256" key="27">
    <source>
        <dbReference type="ARBA" id="ARBA00049224"/>
    </source>
</evidence>
<dbReference type="InterPro" id="IPR049448">
    <property type="entry name" value="ACAD9/ACADV-like_C"/>
</dbReference>
<dbReference type="GO" id="GO:0017099">
    <property type="term" value="F:very-long-chain fatty acyl-CoA dehydrogenase activity"/>
    <property type="evidence" value="ECO:0007669"/>
    <property type="project" value="UniProtKB-EC"/>
</dbReference>
<keyword evidence="6 28" id="KW-0285">Flavoprotein</keyword>
<comment type="catalytic activity">
    <reaction evidence="23">
        <text>tetracosanoyl-CoA + oxidized [electron-transfer flavoprotein] + H(+) = (2E)-tetracosenoyl-CoA + reduced [electron-transfer flavoprotein]</text>
        <dbReference type="Rhea" id="RHEA:47232"/>
        <dbReference type="Rhea" id="RHEA-COMP:10685"/>
        <dbReference type="Rhea" id="RHEA-COMP:10686"/>
        <dbReference type="ChEBI" id="CHEBI:15378"/>
        <dbReference type="ChEBI" id="CHEBI:57692"/>
        <dbReference type="ChEBI" id="CHEBI:58307"/>
        <dbReference type="ChEBI" id="CHEBI:65052"/>
        <dbReference type="ChEBI" id="CHEBI:74693"/>
    </reaction>
    <physiologicalReaction direction="left-to-right" evidence="23">
        <dbReference type="Rhea" id="RHEA:47233"/>
    </physiologicalReaction>
</comment>
<dbReference type="EnsemblMetazoa" id="CLYHEMT006042.1">
    <property type="protein sequence ID" value="CLYHEMP006042.1"/>
    <property type="gene ID" value="CLYHEMG006042"/>
</dbReference>
<keyword evidence="13 28" id="KW-0560">Oxidoreductase</keyword>
<keyword evidence="8" id="KW-0702">S-nitrosylation</keyword>
<dbReference type="InterPro" id="IPR013786">
    <property type="entry name" value="AcylCoA_DH/ox_N"/>
</dbReference>
<evidence type="ECO:0000256" key="21">
    <source>
        <dbReference type="ARBA" id="ARBA00047893"/>
    </source>
</evidence>
<evidence type="ECO:0000256" key="3">
    <source>
        <dbReference type="ARBA" id="ARBA00005198"/>
    </source>
</evidence>
<evidence type="ECO:0000256" key="10">
    <source>
        <dbReference type="ARBA" id="ARBA00022832"/>
    </source>
</evidence>
<evidence type="ECO:0000256" key="12">
    <source>
        <dbReference type="ARBA" id="ARBA00022990"/>
    </source>
</evidence>
<dbReference type="EnsemblMetazoa" id="CLYHEMT006042.2">
    <property type="protein sequence ID" value="CLYHEMP006042.2"/>
    <property type="gene ID" value="CLYHEMG006042"/>
</dbReference>
<evidence type="ECO:0000313" key="33">
    <source>
        <dbReference type="EnsemblMetazoa" id="CLYHEMP006042.2"/>
    </source>
</evidence>
<dbReference type="EC" id="1.3.8.9" evidence="17"/>
<evidence type="ECO:0000256" key="24">
    <source>
        <dbReference type="ARBA" id="ARBA00049038"/>
    </source>
</evidence>
<organism evidence="33 34">
    <name type="scientific">Clytia hemisphaerica</name>
    <dbReference type="NCBI Taxonomy" id="252671"/>
    <lineage>
        <taxon>Eukaryota</taxon>
        <taxon>Metazoa</taxon>
        <taxon>Cnidaria</taxon>
        <taxon>Hydrozoa</taxon>
        <taxon>Hydroidolina</taxon>
        <taxon>Leptothecata</taxon>
        <taxon>Obeliida</taxon>
        <taxon>Clytiidae</taxon>
        <taxon>Clytia</taxon>
    </lineage>
</organism>
<dbReference type="Pfam" id="PF02770">
    <property type="entry name" value="Acyl-CoA_dh_M"/>
    <property type="match status" value="1"/>
</dbReference>
<evidence type="ECO:0000256" key="5">
    <source>
        <dbReference type="ARBA" id="ARBA00022553"/>
    </source>
</evidence>
<dbReference type="InterPro" id="IPR006089">
    <property type="entry name" value="Acyl-CoA_DH_CS"/>
</dbReference>
<comment type="catalytic activity">
    <reaction evidence="26">
        <text>eicosanoyl-CoA + oxidized [electron-transfer flavoprotein] + H(+) = (2E)-eicosenoyl-CoA + reduced [electron-transfer flavoprotein]</text>
        <dbReference type="Rhea" id="RHEA:47236"/>
        <dbReference type="Rhea" id="RHEA-COMP:10685"/>
        <dbReference type="Rhea" id="RHEA-COMP:10686"/>
        <dbReference type="ChEBI" id="CHEBI:15378"/>
        <dbReference type="ChEBI" id="CHEBI:57380"/>
        <dbReference type="ChEBI" id="CHEBI:57692"/>
        <dbReference type="ChEBI" id="CHEBI:58307"/>
        <dbReference type="ChEBI" id="CHEBI:74691"/>
    </reaction>
    <physiologicalReaction direction="left-to-right" evidence="26">
        <dbReference type="Rhea" id="RHEA:47237"/>
    </physiologicalReaction>
</comment>
<dbReference type="GO" id="GO:0006631">
    <property type="term" value="P:fatty acid metabolic process"/>
    <property type="evidence" value="ECO:0007669"/>
    <property type="project" value="UniProtKB-KW"/>
</dbReference>
<dbReference type="InterPro" id="IPR009075">
    <property type="entry name" value="AcylCo_DH/oxidase_C"/>
</dbReference>
<evidence type="ECO:0000259" key="29">
    <source>
        <dbReference type="Pfam" id="PF00441"/>
    </source>
</evidence>
<evidence type="ECO:0000256" key="16">
    <source>
        <dbReference type="ARBA" id="ARBA00023136"/>
    </source>
</evidence>
<dbReference type="GO" id="GO:0050660">
    <property type="term" value="F:flavin adenine dinucleotide binding"/>
    <property type="evidence" value="ECO:0007669"/>
    <property type="project" value="InterPro"/>
</dbReference>
<keyword evidence="14" id="KW-0443">Lipid metabolism</keyword>
<dbReference type="InterPro" id="IPR006091">
    <property type="entry name" value="Acyl-CoA_Oxase/DH_mid-dom"/>
</dbReference>
<evidence type="ECO:0000256" key="26">
    <source>
        <dbReference type="ARBA" id="ARBA00049140"/>
    </source>
</evidence>
<sequence>MNTRRGINTLAKFAQQVQKDASVITRTTPVLHNVQKRDSSSGSFAMGIFSGHANVDQVFPYPNALNEEQMEYLESMIDPVEKFMKEKNDAAANDANETIDPETLEGYKEMGAFGLQVPEDMNGVGFNNTQYARVVEIVGKYDLGVGIALGAHQSIGFKGILIAGNEQQKQKYLPTLATGERFAAFCLTEPTSGSDAASIRTSATLSEDGKHWILNGGKLWISNGGIADVFTVFAQTPVKDEKTGEMKNKVTAFIVERDFGGVTNGPPEKKMGIKCSNTAEVFFENVPIPVENVIGGVGEGFKVAMNILNNGRFGMAAALSGTQKSLIAQATDFAANRTQFGKKIVEFGGIQEKLANMALKHYVTESMAYVVCGMMDKGFKDFQLEAAISKIYASEAAWHVADETIQILGGMGYMKDTGTERVMRDLRIFRIFEGTNDILRLFIALTGLQNAGKDLRDLQKKISNPFANMGTLVEQGILRSKRAAGLNTGPDFSSSVHADLRSQSDSVSKCIAQFGETSEGLLIKYKKDIINQQMICSRFADAAIDIFGMVAVLSRASNALTNGTASAEHEKQLAQIFVSEASLRTARNLKSCRDHDNITNDKLKSKIANEIISEEGVVAQHPLGF</sequence>
<keyword evidence="15" id="KW-0496">Mitochondrion</keyword>
<evidence type="ECO:0000256" key="14">
    <source>
        <dbReference type="ARBA" id="ARBA00023098"/>
    </source>
</evidence>
<evidence type="ECO:0000256" key="11">
    <source>
        <dbReference type="ARBA" id="ARBA00022946"/>
    </source>
</evidence>
<feature type="domain" description="Acyl-CoA dehydrogenase/oxidase N-terminal" evidence="31">
    <location>
        <begin position="74"/>
        <end position="180"/>
    </location>
</feature>
<dbReference type="GeneID" id="136820723"/>
<reference evidence="33" key="1">
    <citation type="submission" date="2021-01" db="UniProtKB">
        <authorList>
            <consortium name="EnsemblMetazoa"/>
        </authorList>
    </citation>
    <scope>IDENTIFICATION</scope>
</reference>
<dbReference type="Pfam" id="PF02771">
    <property type="entry name" value="Acyl-CoA_dh_N"/>
    <property type="match status" value="1"/>
</dbReference>
<dbReference type="SUPFAM" id="SSF56645">
    <property type="entry name" value="Acyl-CoA dehydrogenase NM domain-like"/>
    <property type="match status" value="1"/>
</dbReference>
<dbReference type="GO" id="GO:0005743">
    <property type="term" value="C:mitochondrial inner membrane"/>
    <property type="evidence" value="ECO:0007669"/>
    <property type="project" value="UniProtKB-SubCell"/>
</dbReference>
<evidence type="ECO:0000256" key="6">
    <source>
        <dbReference type="ARBA" id="ARBA00022630"/>
    </source>
</evidence>
<evidence type="ECO:0000256" key="13">
    <source>
        <dbReference type="ARBA" id="ARBA00023002"/>
    </source>
</evidence>
<dbReference type="FunFam" id="1.20.140.10:FF:000008">
    <property type="entry name" value="acyl-CoA dehydrogenase family member 9, mitochondrial"/>
    <property type="match status" value="1"/>
</dbReference>
<dbReference type="PROSITE" id="PS00072">
    <property type="entry name" value="ACYL_COA_DH_1"/>
    <property type="match status" value="1"/>
</dbReference>
<dbReference type="Gene3D" id="1.10.540.10">
    <property type="entry name" value="Acyl-CoA dehydrogenase/oxidase, N-terminal domain"/>
    <property type="match status" value="1"/>
</dbReference>
<evidence type="ECO:0000256" key="4">
    <source>
        <dbReference type="ARBA" id="ARBA00009347"/>
    </source>
</evidence>
<evidence type="ECO:0000256" key="17">
    <source>
        <dbReference type="ARBA" id="ARBA00039034"/>
    </source>
</evidence>
<dbReference type="GO" id="GO:0000062">
    <property type="term" value="F:fatty-acyl-CoA binding"/>
    <property type="evidence" value="ECO:0007669"/>
    <property type="project" value="TreeGrafter"/>
</dbReference>
<feature type="domain" description="Acyl-CoA dehydrogenase/oxidase C-terminal" evidence="29">
    <location>
        <begin position="298"/>
        <end position="444"/>
    </location>
</feature>
<keyword evidence="10" id="KW-0276">Fatty acid metabolism</keyword>
<keyword evidence="34" id="KW-1185">Reference proteome</keyword>
<dbReference type="InterPro" id="IPR009100">
    <property type="entry name" value="AcylCoA_DH/oxidase_NM_dom_sf"/>
</dbReference>
<evidence type="ECO:0000256" key="18">
    <source>
        <dbReference type="ARBA" id="ARBA00040902"/>
    </source>
</evidence>
<evidence type="ECO:0000256" key="8">
    <source>
        <dbReference type="ARBA" id="ARBA00022799"/>
    </source>
</evidence>
<comment type="catalytic activity">
    <reaction evidence="21">
        <text>dodecanoyl-CoA + oxidized [electron-transfer flavoprotein] + H(+) = (2E)-dodecenoyl-CoA + reduced [electron-transfer flavoprotein]</text>
        <dbReference type="Rhea" id="RHEA:47296"/>
        <dbReference type="Rhea" id="RHEA-COMP:10685"/>
        <dbReference type="Rhea" id="RHEA-COMP:10686"/>
        <dbReference type="ChEBI" id="CHEBI:15378"/>
        <dbReference type="ChEBI" id="CHEBI:57330"/>
        <dbReference type="ChEBI" id="CHEBI:57375"/>
        <dbReference type="ChEBI" id="CHEBI:57692"/>
        <dbReference type="ChEBI" id="CHEBI:58307"/>
    </reaction>
    <physiologicalReaction direction="left-to-right" evidence="21">
        <dbReference type="Rhea" id="RHEA:47297"/>
    </physiologicalReaction>
</comment>
<comment type="catalytic activity">
    <reaction evidence="25">
        <text>a very-long-chain 2,3-saturated fatty acyl-CoA + oxidized [electron-transfer flavoprotein] + H(+) = a very-long-chain (2E)-enoyl-CoA + reduced [electron-transfer flavoprotein]</text>
        <dbReference type="Rhea" id="RHEA:19181"/>
        <dbReference type="Rhea" id="RHEA-COMP:10685"/>
        <dbReference type="Rhea" id="RHEA-COMP:10686"/>
        <dbReference type="ChEBI" id="CHEBI:15378"/>
        <dbReference type="ChEBI" id="CHEBI:57692"/>
        <dbReference type="ChEBI" id="CHEBI:58307"/>
        <dbReference type="ChEBI" id="CHEBI:83724"/>
        <dbReference type="ChEBI" id="CHEBI:83728"/>
        <dbReference type="EC" id="1.3.8.9"/>
    </reaction>
    <physiologicalReaction direction="left-to-right" evidence="25">
        <dbReference type="Rhea" id="RHEA:19182"/>
    </physiologicalReaction>
</comment>
<dbReference type="Proteomes" id="UP000594262">
    <property type="component" value="Unplaced"/>
</dbReference>
<dbReference type="Gene3D" id="2.40.110.10">
    <property type="entry name" value="Butyryl-CoA Dehydrogenase, subunit A, domain 2"/>
    <property type="match status" value="1"/>
</dbReference>
<keyword evidence="5" id="KW-0597">Phosphoprotein</keyword>
<dbReference type="SUPFAM" id="SSF47203">
    <property type="entry name" value="Acyl-CoA dehydrogenase C-terminal domain-like"/>
    <property type="match status" value="1"/>
</dbReference>
<dbReference type="Pfam" id="PF21343">
    <property type="entry name" value="ACAD9-ACADV_C"/>
    <property type="match status" value="1"/>
</dbReference>
<dbReference type="FunFam" id="1.10.540.10:FF:000001">
    <property type="entry name" value="Very long-chain-specific acyl-CoA dehydrogenase, mitochondrial"/>
    <property type="match status" value="1"/>
</dbReference>
<evidence type="ECO:0000256" key="9">
    <source>
        <dbReference type="ARBA" id="ARBA00022827"/>
    </source>
</evidence>
<dbReference type="PROSITE" id="PS00073">
    <property type="entry name" value="ACYL_COA_DH_2"/>
    <property type="match status" value="1"/>
</dbReference>
<evidence type="ECO:0000256" key="19">
    <source>
        <dbReference type="ARBA" id="ARBA00045422"/>
    </source>
</evidence>
<comment type="function">
    <text evidence="19">Very long-chain specific acyl-CoA dehydrogenase is one of the acyl-CoA dehydrogenases that catalyze the first step of mitochondrial fatty acid beta-oxidation, an aerobic process breaking down fatty acids into acetyl-CoA and allowing the production of energy from fats. The first step of fatty acid beta-oxidation consists in the removal of one hydrogen from C-2 and C-3 of the straight-chain fatty acyl-CoA thioester, resulting in the formation of trans-2-enoyl-CoA. Among the different mitochondrial acyl-CoA dehydrogenases, very long-chain specific acyl-CoA dehydrogenase acts specifically on acyl-CoAs with saturated 12 to 24 carbons long primary chains.</text>
</comment>
<comment type="catalytic activity">
    <reaction evidence="24">
        <text>tetradecanoyl-CoA + oxidized [electron-transfer flavoprotein] + H(+) = (2E)-tetradecenoyl-CoA + reduced [electron-transfer flavoprotein]</text>
        <dbReference type="Rhea" id="RHEA:47316"/>
        <dbReference type="Rhea" id="RHEA-COMP:10685"/>
        <dbReference type="Rhea" id="RHEA-COMP:10686"/>
        <dbReference type="ChEBI" id="CHEBI:15378"/>
        <dbReference type="ChEBI" id="CHEBI:57385"/>
        <dbReference type="ChEBI" id="CHEBI:57692"/>
        <dbReference type="ChEBI" id="CHEBI:58307"/>
        <dbReference type="ChEBI" id="CHEBI:61405"/>
    </reaction>
    <physiologicalReaction direction="left-to-right" evidence="24">
        <dbReference type="Rhea" id="RHEA:47317"/>
    </physiologicalReaction>
</comment>
<evidence type="ECO:0000259" key="32">
    <source>
        <dbReference type="Pfam" id="PF21343"/>
    </source>
</evidence>
<dbReference type="PANTHER" id="PTHR43884:SF11">
    <property type="entry name" value="VERY LONG-CHAIN SPECIFIC ACYL-COA DEHYDROGENASE, MITOCHONDRIAL"/>
    <property type="match status" value="1"/>
</dbReference>
<dbReference type="PANTHER" id="PTHR43884">
    <property type="entry name" value="ACYL-COA DEHYDROGENASE"/>
    <property type="match status" value="1"/>
</dbReference>
<evidence type="ECO:0000256" key="28">
    <source>
        <dbReference type="RuleBase" id="RU362125"/>
    </source>
</evidence>
<keyword evidence="11" id="KW-0809">Transit peptide</keyword>
<evidence type="ECO:0000256" key="25">
    <source>
        <dbReference type="ARBA" id="ARBA00049050"/>
    </source>
</evidence>
<protein>
    <recommendedName>
        <fullName evidence="18">Very long-chain specific acyl-CoA dehydrogenase, mitochondrial</fullName>
        <ecNumber evidence="17">1.3.8.9</ecNumber>
    </recommendedName>
</protein>
<feature type="domain" description="Acyl-CoA oxidase/dehydrogenase middle" evidence="30">
    <location>
        <begin position="184"/>
        <end position="286"/>
    </location>
</feature>
<comment type="pathway">
    <text evidence="3">Lipid metabolism; mitochondrial fatty acid beta-oxidation.</text>
</comment>
<comment type="cofactor">
    <cofactor evidence="1 28">
        <name>FAD</name>
        <dbReference type="ChEBI" id="CHEBI:57692"/>
    </cofactor>
</comment>
<comment type="subcellular location">
    <subcellularLocation>
        <location evidence="2">Mitochondrion inner membrane</location>
        <topology evidence="2">Peripheral membrane protein</topology>
    </subcellularLocation>
</comment>
<accession>A0A7M5WRH7</accession>
<dbReference type="Gene3D" id="1.20.140.10">
    <property type="entry name" value="Butyryl-CoA Dehydrogenase, subunit A, domain 3"/>
    <property type="match status" value="2"/>
</dbReference>
<name>A0A7M5WRH7_9CNID</name>
<dbReference type="OrthoDB" id="6020644at2759"/>
<evidence type="ECO:0000313" key="34">
    <source>
        <dbReference type="Proteomes" id="UP000594262"/>
    </source>
</evidence>
<comment type="catalytic activity">
    <reaction evidence="27">
        <text>octadecanoyl-CoA + oxidized [electron-transfer flavoprotein] + H(+) = (2E)-octadecenoyl-CoA + reduced [electron-transfer flavoprotein]</text>
        <dbReference type="Rhea" id="RHEA:47240"/>
        <dbReference type="Rhea" id="RHEA-COMP:10685"/>
        <dbReference type="Rhea" id="RHEA-COMP:10686"/>
        <dbReference type="ChEBI" id="CHEBI:15378"/>
        <dbReference type="ChEBI" id="CHEBI:57394"/>
        <dbReference type="ChEBI" id="CHEBI:57692"/>
        <dbReference type="ChEBI" id="CHEBI:58307"/>
        <dbReference type="ChEBI" id="CHEBI:71412"/>
    </reaction>
    <physiologicalReaction direction="left-to-right" evidence="27">
        <dbReference type="Rhea" id="RHEA:47241"/>
    </physiologicalReaction>
</comment>
<proteinExistence type="inferred from homology"/>
<evidence type="ECO:0000259" key="30">
    <source>
        <dbReference type="Pfam" id="PF02770"/>
    </source>
</evidence>
<dbReference type="FunFam" id="2.40.110.10:FF:000006">
    <property type="entry name" value="very long-chain specific acyl-CoA dehydrogenase, mitochondrial"/>
    <property type="match status" value="1"/>
</dbReference>
<comment type="catalytic activity">
    <reaction evidence="22">
        <text>oxidized [electron-transfer flavoprotein] + hexadecanoyl-CoA + H(+) = (2E)-hexadecenoyl-CoA + reduced [electron-transfer flavoprotein]</text>
        <dbReference type="Rhea" id="RHEA:43448"/>
        <dbReference type="Rhea" id="RHEA-COMP:10685"/>
        <dbReference type="Rhea" id="RHEA-COMP:10686"/>
        <dbReference type="ChEBI" id="CHEBI:15378"/>
        <dbReference type="ChEBI" id="CHEBI:57379"/>
        <dbReference type="ChEBI" id="CHEBI:57692"/>
        <dbReference type="ChEBI" id="CHEBI:58307"/>
        <dbReference type="ChEBI" id="CHEBI:61526"/>
    </reaction>
    <physiologicalReaction direction="left-to-right" evidence="22">
        <dbReference type="Rhea" id="RHEA:43449"/>
    </physiologicalReaction>
</comment>
<evidence type="ECO:0000256" key="22">
    <source>
        <dbReference type="ARBA" id="ARBA00047916"/>
    </source>
</evidence>
<dbReference type="InterPro" id="IPR037069">
    <property type="entry name" value="AcylCoA_DH/ox_N_sf"/>
</dbReference>